<feature type="transmembrane region" description="Helical" evidence="1">
    <location>
        <begin position="87"/>
        <end position="108"/>
    </location>
</feature>
<dbReference type="EMBL" id="LJCO01000108">
    <property type="protein sequence ID" value="KPV38950.1"/>
    <property type="molecule type" value="Genomic_DNA"/>
</dbReference>
<organism evidence="2 3">
    <name type="scientific">Alicyclobacillus ferrooxydans</name>
    <dbReference type="NCBI Taxonomy" id="471514"/>
    <lineage>
        <taxon>Bacteria</taxon>
        <taxon>Bacillati</taxon>
        <taxon>Bacillota</taxon>
        <taxon>Bacilli</taxon>
        <taxon>Bacillales</taxon>
        <taxon>Alicyclobacillaceae</taxon>
        <taxon>Alicyclobacillus</taxon>
    </lineage>
</organism>
<dbReference type="Proteomes" id="UP000050482">
    <property type="component" value="Unassembled WGS sequence"/>
</dbReference>
<dbReference type="RefSeq" id="WP_425388206.1">
    <property type="nucleotide sequence ID" value="NZ_LJCO01000108.1"/>
</dbReference>
<evidence type="ECO:0000256" key="1">
    <source>
        <dbReference type="SAM" id="Phobius"/>
    </source>
</evidence>
<keyword evidence="3" id="KW-1185">Reference proteome</keyword>
<sequence length="169" mass="20201">MFHLIASVIWILIAWRWGDWRNWRNYQSTILYLITCDLVYNLMTYKYTLWVYTPAFPLPNDTGVSLLVMFVIYPCTLLIYLPHYPKGWWQILYILLWAGIWSCVEWVLTYLHLLLYQHGWIFGYSVAFDIVAFSMLRLHYKKPLLTYALSLFATIALVLMFHVPVSSMK</sequence>
<dbReference type="InterPro" id="IPR048147">
    <property type="entry name" value="CBO0543-like"/>
</dbReference>
<accession>A0A0P9C2R7</accession>
<feature type="transmembrane region" description="Helical" evidence="1">
    <location>
        <begin position="64"/>
        <end position="81"/>
    </location>
</feature>
<dbReference type="AlphaFoldDB" id="A0A0P9C2R7"/>
<evidence type="ECO:0000313" key="2">
    <source>
        <dbReference type="EMBL" id="KPV38950.1"/>
    </source>
</evidence>
<keyword evidence="1" id="KW-0472">Membrane</keyword>
<gene>
    <name evidence="2" type="ORF">AN477_23225</name>
</gene>
<name>A0A0P9C2R7_9BACL</name>
<feature type="transmembrane region" description="Helical" evidence="1">
    <location>
        <begin position="144"/>
        <end position="165"/>
    </location>
</feature>
<reference evidence="2 3" key="1">
    <citation type="submission" date="2015-09" db="EMBL/GenBank/DDBJ databases">
        <title>Draft genome sequence of Alicyclobacillus ferrooxydans DSM 22381.</title>
        <authorList>
            <person name="Hemp J."/>
        </authorList>
    </citation>
    <scope>NUCLEOTIDE SEQUENCE [LARGE SCALE GENOMIC DNA]</scope>
    <source>
        <strain evidence="2 3">TC-34</strain>
    </source>
</reference>
<comment type="caution">
    <text evidence="2">The sequence shown here is derived from an EMBL/GenBank/DDBJ whole genome shotgun (WGS) entry which is preliminary data.</text>
</comment>
<feature type="transmembrane region" description="Helical" evidence="1">
    <location>
        <begin position="26"/>
        <end position="43"/>
    </location>
</feature>
<proteinExistence type="predicted"/>
<dbReference type="PATRIC" id="fig|471514.4.peg.2298"/>
<dbReference type="NCBIfam" id="NF041644">
    <property type="entry name" value="CBO0543_fam"/>
    <property type="match status" value="1"/>
</dbReference>
<protein>
    <submittedName>
        <fullName evidence="2">Uncharacterized protein</fullName>
    </submittedName>
</protein>
<evidence type="ECO:0000313" key="3">
    <source>
        <dbReference type="Proteomes" id="UP000050482"/>
    </source>
</evidence>
<keyword evidence="1" id="KW-1133">Transmembrane helix</keyword>
<feature type="transmembrane region" description="Helical" evidence="1">
    <location>
        <begin position="120"/>
        <end position="138"/>
    </location>
</feature>
<keyword evidence="1" id="KW-0812">Transmembrane</keyword>